<name>A0A2Z6QZI0_9GLOM</name>
<keyword evidence="3" id="KW-1185">Reference proteome</keyword>
<gene>
    <name evidence="2" type="ORF">RclHR1_02280005</name>
</gene>
<organism evidence="2 3">
    <name type="scientific">Rhizophagus clarus</name>
    <dbReference type="NCBI Taxonomy" id="94130"/>
    <lineage>
        <taxon>Eukaryota</taxon>
        <taxon>Fungi</taxon>
        <taxon>Fungi incertae sedis</taxon>
        <taxon>Mucoromycota</taxon>
        <taxon>Glomeromycotina</taxon>
        <taxon>Glomeromycetes</taxon>
        <taxon>Glomerales</taxon>
        <taxon>Glomeraceae</taxon>
        <taxon>Rhizophagus</taxon>
    </lineage>
</organism>
<dbReference type="EMBL" id="BEXD01001424">
    <property type="protein sequence ID" value="GBB94032.1"/>
    <property type="molecule type" value="Genomic_DNA"/>
</dbReference>
<dbReference type="Proteomes" id="UP000247702">
    <property type="component" value="Unassembled WGS sequence"/>
</dbReference>
<accession>A0A2Z6QZI0</accession>
<protein>
    <submittedName>
        <fullName evidence="2">Uncharacterized protein</fullName>
    </submittedName>
</protein>
<evidence type="ECO:0000313" key="3">
    <source>
        <dbReference type="Proteomes" id="UP000247702"/>
    </source>
</evidence>
<keyword evidence="1" id="KW-0175">Coiled coil</keyword>
<sequence>MRNFAKVLKKVMEVIVGLLKDRVEVGDSPDTVNAKIPDLRRKILEFDAERTEVKRRIVEAPRATEEDNKRRDAVNAKLKARIKELKSENVEFRDRLTKME</sequence>
<comment type="caution">
    <text evidence="2">The sequence shown here is derived from an EMBL/GenBank/DDBJ whole genome shotgun (WGS) entry which is preliminary data.</text>
</comment>
<reference evidence="2 3" key="1">
    <citation type="submission" date="2017-11" db="EMBL/GenBank/DDBJ databases">
        <title>The genome of Rhizophagus clarus HR1 reveals common genetic basis of auxotrophy among arbuscular mycorrhizal fungi.</title>
        <authorList>
            <person name="Kobayashi Y."/>
        </authorList>
    </citation>
    <scope>NUCLEOTIDE SEQUENCE [LARGE SCALE GENOMIC DNA]</scope>
    <source>
        <strain evidence="2 3">HR1</strain>
    </source>
</reference>
<feature type="coiled-coil region" evidence="1">
    <location>
        <begin position="68"/>
        <end position="95"/>
    </location>
</feature>
<proteinExistence type="predicted"/>
<dbReference type="AlphaFoldDB" id="A0A2Z6QZI0"/>
<evidence type="ECO:0000256" key="1">
    <source>
        <dbReference type="SAM" id="Coils"/>
    </source>
</evidence>
<evidence type="ECO:0000313" key="2">
    <source>
        <dbReference type="EMBL" id="GBB94032.1"/>
    </source>
</evidence>